<organism evidence="5 6">
    <name type="scientific">Trichonephila inaurata madagascariensis</name>
    <dbReference type="NCBI Taxonomy" id="2747483"/>
    <lineage>
        <taxon>Eukaryota</taxon>
        <taxon>Metazoa</taxon>
        <taxon>Ecdysozoa</taxon>
        <taxon>Arthropoda</taxon>
        <taxon>Chelicerata</taxon>
        <taxon>Arachnida</taxon>
        <taxon>Araneae</taxon>
        <taxon>Araneomorphae</taxon>
        <taxon>Entelegynae</taxon>
        <taxon>Araneoidea</taxon>
        <taxon>Nephilidae</taxon>
        <taxon>Trichonephila</taxon>
        <taxon>Trichonephila inaurata</taxon>
    </lineage>
</organism>
<dbReference type="InterPro" id="IPR011042">
    <property type="entry name" value="6-blade_b-propeller_TolB-like"/>
</dbReference>
<name>A0A8X6YQW1_9ARAC</name>
<dbReference type="InterPro" id="IPR018119">
    <property type="entry name" value="Strictosidine_synth_cons-reg"/>
</dbReference>
<comment type="caution">
    <text evidence="5">The sequence shown here is derived from an EMBL/GenBank/DDBJ whole genome shotgun (WGS) entry which is preliminary data.</text>
</comment>
<dbReference type="Proteomes" id="UP000886998">
    <property type="component" value="Unassembled WGS sequence"/>
</dbReference>
<dbReference type="AlphaFoldDB" id="A0A8X6YQW1"/>
<gene>
    <name evidence="5" type="primary">APMAP</name>
    <name evidence="5" type="ORF">TNIN_123051</name>
</gene>
<dbReference type="PANTHER" id="PTHR10426">
    <property type="entry name" value="STRICTOSIDINE SYNTHASE-RELATED"/>
    <property type="match status" value="1"/>
</dbReference>
<feature type="domain" description="Strictosidine synthase conserved region" evidence="4">
    <location>
        <begin position="311"/>
        <end position="397"/>
    </location>
</feature>
<dbReference type="GO" id="GO:0012505">
    <property type="term" value="C:endomembrane system"/>
    <property type="evidence" value="ECO:0007669"/>
    <property type="project" value="TreeGrafter"/>
</dbReference>
<evidence type="ECO:0000256" key="3">
    <source>
        <dbReference type="ARBA" id="ARBA00023180"/>
    </source>
</evidence>
<comment type="similarity">
    <text evidence="1">Belongs to the strictosidine synthase family.</text>
</comment>
<evidence type="ECO:0000259" key="4">
    <source>
        <dbReference type="Pfam" id="PF03088"/>
    </source>
</evidence>
<keyword evidence="6" id="KW-1185">Reference proteome</keyword>
<protein>
    <submittedName>
        <fullName evidence="5">Adipocyte plasma membrane-associated protein</fullName>
    </submittedName>
</protein>
<keyword evidence="3" id="KW-0325">Glycoprotein</keyword>
<evidence type="ECO:0000313" key="5">
    <source>
        <dbReference type="EMBL" id="GFY77500.1"/>
    </source>
</evidence>
<dbReference type="PANTHER" id="PTHR10426:SF88">
    <property type="entry name" value="ADIPOCYTE PLASMA MEMBRANE-ASSOCIATED PROTEIN HEMOMUCIN-RELATED"/>
    <property type="match status" value="1"/>
</dbReference>
<dbReference type="Gene3D" id="2.120.10.30">
    <property type="entry name" value="TolB, C-terminal domain"/>
    <property type="match status" value="1"/>
</dbReference>
<sequence length="547" mass="61984">MVGLPWVSALGTGPNGEGSSPHFKTFYLPEEELPNNSDAIGKEYLYAPQYLAICANQNDLKEQLCKSKRDSPRIDLPIRGKSIEKRLLLNVTSCQVRLRRCTYLRIASIGEQSRKGIFKRESRRVYGCLTPSAPLNTQFFSRVFLKFLTMKVWIKRTLVTLMPLYLFLMYSPILLDIKPKAYSLPFRNFSGSLAENHKLDQTEHLFEGILEGPESIVIHEGALYTGLADGRIVRIEDGKIITVARTGKPCELPHEERKCGRPLGLRKGKDGLLYICDAFYGIFTMNFATGDLQNILPSSVLVEGHKLNFPDDLDIDNEGNIYFTDASTKWDLTTIYYLMYEYEAGGRVIRYNIHSGETKVLVSNLNFPNGVQLSRDGNSLLICEIMNRRILRLYIKGKQEGKVEVFADALPAEPDNIRPSSRGYWVGFTSARNSTNPLLSDIVSEYTTLKRLYGRIHFIMGTLLVKISELVGSTAFKAFAYKFNRGDFMLSLIRRHGIVMEFNENGEILRSFHSPDGSTSALSEVREYEGFLYLGSFVNPYLGRLKL</sequence>
<dbReference type="OrthoDB" id="5307922at2759"/>
<keyword evidence="2" id="KW-0597">Phosphoprotein</keyword>
<reference evidence="5" key="1">
    <citation type="submission" date="2020-08" db="EMBL/GenBank/DDBJ databases">
        <title>Multicomponent nature underlies the extraordinary mechanical properties of spider dragline silk.</title>
        <authorList>
            <person name="Kono N."/>
            <person name="Nakamura H."/>
            <person name="Mori M."/>
            <person name="Yoshida Y."/>
            <person name="Ohtoshi R."/>
            <person name="Malay A.D."/>
            <person name="Moran D.A.P."/>
            <person name="Tomita M."/>
            <person name="Numata K."/>
            <person name="Arakawa K."/>
        </authorList>
    </citation>
    <scope>NUCLEOTIDE SEQUENCE</scope>
</reference>
<proteinExistence type="inferred from homology"/>
<dbReference type="GO" id="GO:0016787">
    <property type="term" value="F:hydrolase activity"/>
    <property type="evidence" value="ECO:0007669"/>
    <property type="project" value="TreeGrafter"/>
</dbReference>
<dbReference type="EMBL" id="BMAV01022480">
    <property type="protein sequence ID" value="GFY77500.1"/>
    <property type="molecule type" value="Genomic_DNA"/>
</dbReference>
<evidence type="ECO:0000256" key="1">
    <source>
        <dbReference type="ARBA" id="ARBA00009191"/>
    </source>
</evidence>
<dbReference type="Pfam" id="PF20067">
    <property type="entry name" value="SSL_N"/>
    <property type="match status" value="1"/>
</dbReference>
<dbReference type="SUPFAM" id="SSF63829">
    <property type="entry name" value="Calcium-dependent phosphotriesterase"/>
    <property type="match status" value="1"/>
</dbReference>
<dbReference type="Pfam" id="PF03088">
    <property type="entry name" value="Str_synth"/>
    <property type="match status" value="1"/>
</dbReference>
<evidence type="ECO:0000313" key="6">
    <source>
        <dbReference type="Proteomes" id="UP000886998"/>
    </source>
</evidence>
<accession>A0A8X6YQW1</accession>
<evidence type="ECO:0000256" key="2">
    <source>
        <dbReference type="ARBA" id="ARBA00022553"/>
    </source>
</evidence>